<evidence type="ECO:0000313" key="3">
    <source>
        <dbReference type="EMBL" id="JAT07873.1"/>
    </source>
</evidence>
<reference evidence="3" key="1">
    <citation type="submission" date="2015-11" db="EMBL/GenBank/DDBJ databases">
        <title>De novo transcriptome assembly of four potential Pierce s Disease insect vectors from Arizona vineyards.</title>
        <authorList>
            <person name="Tassone E.E."/>
        </authorList>
    </citation>
    <scope>NUCLEOTIDE SEQUENCE</scope>
</reference>
<feature type="region of interest" description="Disordered" evidence="1">
    <location>
        <begin position="20"/>
        <end position="58"/>
    </location>
</feature>
<sequence>MNMEPNRKRRRVCTNSEIDRELIDSDSDTEISSLFSSDGNSEYIPTSNSSDDSSREVDRNEVVTEVEAHEYVQNQNNFTDDVNVQFVANEVHNDHISINGCWTDTNKVPLIHDFVGEEKVNIQTTDPVEVFGNIFDTALLEKIVTWTNTRAGIMRGTPLSKHAHLNFWENVSVEELKKFLGLCMLMGNVNLP</sequence>
<organism evidence="3">
    <name type="scientific">Graphocephala atropunctata</name>
    <dbReference type="NCBI Taxonomy" id="36148"/>
    <lineage>
        <taxon>Eukaryota</taxon>
        <taxon>Metazoa</taxon>
        <taxon>Ecdysozoa</taxon>
        <taxon>Arthropoda</taxon>
        <taxon>Hexapoda</taxon>
        <taxon>Insecta</taxon>
        <taxon>Pterygota</taxon>
        <taxon>Neoptera</taxon>
        <taxon>Paraneoptera</taxon>
        <taxon>Hemiptera</taxon>
        <taxon>Auchenorrhyncha</taxon>
        <taxon>Membracoidea</taxon>
        <taxon>Cicadellidae</taxon>
        <taxon>Cicadellinae</taxon>
        <taxon>Cicadellini</taxon>
        <taxon>Graphocephala</taxon>
    </lineage>
</organism>
<dbReference type="InterPro" id="IPR029526">
    <property type="entry name" value="PGBD"/>
</dbReference>
<dbReference type="AlphaFoldDB" id="A0A1B6K8V3"/>
<gene>
    <name evidence="3" type="ORF">g.49393</name>
</gene>
<dbReference type="Pfam" id="PF13843">
    <property type="entry name" value="DDE_Tnp_1_7"/>
    <property type="match status" value="1"/>
</dbReference>
<evidence type="ECO:0000256" key="1">
    <source>
        <dbReference type="SAM" id="MobiDB-lite"/>
    </source>
</evidence>
<feature type="domain" description="PiggyBac transposable element-derived protein" evidence="2">
    <location>
        <begin position="126"/>
        <end position="192"/>
    </location>
</feature>
<feature type="compositionally biased region" description="Polar residues" evidence="1">
    <location>
        <begin position="30"/>
        <end position="51"/>
    </location>
</feature>
<protein>
    <recommendedName>
        <fullName evidence="2">PiggyBac transposable element-derived protein domain-containing protein</fullName>
    </recommendedName>
</protein>
<accession>A0A1B6K8V3</accession>
<evidence type="ECO:0000259" key="2">
    <source>
        <dbReference type="Pfam" id="PF13843"/>
    </source>
</evidence>
<proteinExistence type="predicted"/>
<feature type="non-terminal residue" evidence="3">
    <location>
        <position position="192"/>
    </location>
</feature>
<dbReference type="EMBL" id="GEBQ01032104">
    <property type="protein sequence ID" value="JAT07873.1"/>
    <property type="molecule type" value="Transcribed_RNA"/>
</dbReference>
<name>A0A1B6K8V3_9HEMI</name>